<dbReference type="SMART" id="SM00633">
    <property type="entry name" value="Glyco_10"/>
    <property type="match status" value="1"/>
</dbReference>
<dbReference type="Gene3D" id="3.20.20.80">
    <property type="entry name" value="Glycosidases"/>
    <property type="match status" value="1"/>
</dbReference>
<dbReference type="InterPro" id="IPR044846">
    <property type="entry name" value="GH10"/>
</dbReference>
<dbReference type="InterPro" id="IPR001000">
    <property type="entry name" value="GH10_dom"/>
</dbReference>
<evidence type="ECO:0000259" key="10">
    <source>
        <dbReference type="PROSITE" id="PS51760"/>
    </source>
</evidence>
<dbReference type="PANTHER" id="PTHR31490:SF88">
    <property type="entry name" value="BETA-XYLANASE"/>
    <property type="match status" value="1"/>
</dbReference>
<evidence type="ECO:0000256" key="5">
    <source>
        <dbReference type="ARBA" id="ARBA00022801"/>
    </source>
</evidence>
<reference evidence="11 12" key="1">
    <citation type="submission" date="2016-08" db="EMBL/GenBank/DDBJ databases">
        <title>A Parts List for Fungal Cellulosomes Revealed by Comparative Genomics.</title>
        <authorList>
            <consortium name="DOE Joint Genome Institute"/>
            <person name="Haitjema C.H."/>
            <person name="Gilmore S.P."/>
            <person name="Henske J.K."/>
            <person name="Solomon K.V."/>
            <person name="De Groot R."/>
            <person name="Kuo A."/>
            <person name="Mondo S.J."/>
            <person name="Salamov A.A."/>
            <person name="Labutti K."/>
            <person name="Zhao Z."/>
            <person name="Chiniquy J."/>
            <person name="Barry K."/>
            <person name="Brewer H.M."/>
            <person name="Purvine S.O."/>
            <person name="Wright A.T."/>
            <person name="Boxma B."/>
            <person name="Van Alen T."/>
            <person name="Hackstein J.H."/>
            <person name="Baker S.E."/>
            <person name="Grigoriev I.V."/>
            <person name="O'Malley M.A."/>
        </authorList>
    </citation>
    <scope>NUCLEOTIDE SEQUENCE [LARGE SCALE GENOMIC DNA]</scope>
    <source>
        <strain evidence="11 12">S4</strain>
    </source>
</reference>
<dbReference type="GO" id="GO:0031176">
    <property type="term" value="F:endo-1,4-beta-xylanase activity"/>
    <property type="evidence" value="ECO:0007669"/>
    <property type="project" value="UniProtKB-EC"/>
</dbReference>
<evidence type="ECO:0000256" key="1">
    <source>
        <dbReference type="ARBA" id="ARBA00000681"/>
    </source>
</evidence>
<dbReference type="Proteomes" id="UP000193944">
    <property type="component" value="Unassembled WGS sequence"/>
</dbReference>
<keyword evidence="3 11" id="KW-0858">Xylan degradation</keyword>
<reference evidence="11 12" key="2">
    <citation type="submission" date="2016-08" db="EMBL/GenBank/DDBJ databases">
        <title>Pervasive Adenine N6-methylation of Active Genes in Fungi.</title>
        <authorList>
            <consortium name="DOE Joint Genome Institute"/>
            <person name="Mondo S.J."/>
            <person name="Dannebaum R.O."/>
            <person name="Kuo R.C."/>
            <person name="Labutti K."/>
            <person name="Haridas S."/>
            <person name="Kuo A."/>
            <person name="Salamov A."/>
            <person name="Ahrendt S.R."/>
            <person name="Lipzen A."/>
            <person name="Sullivan W."/>
            <person name="Andreopoulos W.B."/>
            <person name="Clum A."/>
            <person name="Lindquist E."/>
            <person name="Daum C."/>
            <person name="Ramamoorthy G.K."/>
            <person name="Gryganskyi A."/>
            <person name="Culley D."/>
            <person name="Magnuson J.K."/>
            <person name="James T.Y."/>
            <person name="O'Malley M.A."/>
            <person name="Stajich J.E."/>
            <person name="Spatafora J.W."/>
            <person name="Visel A."/>
            <person name="Grigoriev I.V."/>
        </authorList>
    </citation>
    <scope>NUCLEOTIDE SEQUENCE [LARGE SCALE GENOMIC DNA]</scope>
    <source>
        <strain evidence="11 12">S4</strain>
    </source>
</reference>
<keyword evidence="4" id="KW-0732">Signal</keyword>
<dbReference type="SUPFAM" id="SSF51445">
    <property type="entry name" value="(Trans)glycosidases"/>
    <property type="match status" value="1"/>
</dbReference>
<evidence type="ECO:0000256" key="4">
    <source>
        <dbReference type="ARBA" id="ARBA00022729"/>
    </source>
</evidence>
<keyword evidence="6 9" id="KW-0119">Carbohydrate metabolism</keyword>
<keyword evidence="12" id="KW-1185">Reference proteome</keyword>
<evidence type="ECO:0000313" key="12">
    <source>
        <dbReference type="Proteomes" id="UP000193944"/>
    </source>
</evidence>
<evidence type="ECO:0000313" key="11">
    <source>
        <dbReference type="EMBL" id="ORX83944.1"/>
    </source>
</evidence>
<dbReference type="PROSITE" id="PS51760">
    <property type="entry name" value="GH10_2"/>
    <property type="match status" value="1"/>
</dbReference>
<comment type="catalytic activity">
    <reaction evidence="1 9">
        <text>Endohydrolysis of (1-&gt;4)-beta-D-xylosidic linkages in xylans.</text>
        <dbReference type="EC" id="3.2.1.8"/>
    </reaction>
</comment>
<dbReference type="OrthoDB" id="2147070at2759"/>
<feature type="non-terminal residue" evidence="11">
    <location>
        <position position="204"/>
    </location>
</feature>
<sequence>MSFRGHCLIWHAYQPSWFENLKGEELKQAIIEHITTVLKHYDGKIDAWDVVNEAIDDSSNGSQWKMRPSFLYQNVPDFIDLAFKTARSVSPSTKLFYNDYNAEGLFGKSEAVFSFVKDLKSRNIPIDGVGLQYHVSTNSYPDYNKINSLIGRYCALGIEVHITEMDVKVEGNESQQTKVYTDALRACLDNSCCKAFLVWGVGDD</sequence>
<dbReference type="EMBL" id="MCFG01000062">
    <property type="protein sequence ID" value="ORX83944.1"/>
    <property type="molecule type" value="Genomic_DNA"/>
</dbReference>
<evidence type="ECO:0000256" key="6">
    <source>
        <dbReference type="ARBA" id="ARBA00023277"/>
    </source>
</evidence>
<dbReference type="PANTHER" id="PTHR31490">
    <property type="entry name" value="GLYCOSYL HYDROLASE"/>
    <property type="match status" value="1"/>
</dbReference>
<protein>
    <recommendedName>
        <fullName evidence="9">Beta-xylanase</fullName>
        <ecNumber evidence="9">3.2.1.8</ecNumber>
    </recommendedName>
</protein>
<organism evidence="11 12">
    <name type="scientific">Anaeromyces robustus</name>
    <dbReference type="NCBI Taxonomy" id="1754192"/>
    <lineage>
        <taxon>Eukaryota</taxon>
        <taxon>Fungi</taxon>
        <taxon>Fungi incertae sedis</taxon>
        <taxon>Chytridiomycota</taxon>
        <taxon>Chytridiomycota incertae sedis</taxon>
        <taxon>Neocallimastigomycetes</taxon>
        <taxon>Neocallimastigales</taxon>
        <taxon>Neocallimastigaceae</taxon>
        <taxon>Anaeromyces</taxon>
    </lineage>
</organism>
<dbReference type="STRING" id="1754192.A0A1Y1XEZ9"/>
<dbReference type="EC" id="3.2.1.8" evidence="9"/>
<comment type="similarity">
    <text evidence="2 9">Belongs to the glycosyl hydrolase 10 (cellulase F) family.</text>
</comment>
<evidence type="ECO:0000256" key="9">
    <source>
        <dbReference type="RuleBase" id="RU361174"/>
    </source>
</evidence>
<keyword evidence="5 9" id="KW-0378">Hydrolase</keyword>
<evidence type="ECO:0000256" key="3">
    <source>
        <dbReference type="ARBA" id="ARBA00022651"/>
    </source>
</evidence>
<dbReference type="InterPro" id="IPR017853">
    <property type="entry name" value="GH"/>
</dbReference>
<accession>A0A1Y1XEZ9</accession>
<feature type="domain" description="GH10" evidence="10">
    <location>
        <begin position="1"/>
        <end position="204"/>
    </location>
</feature>
<evidence type="ECO:0000256" key="8">
    <source>
        <dbReference type="ARBA" id="ARBA00023326"/>
    </source>
</evidence>
<proteinExistence type="inferred from homology"/>
<gene>
    <name evidence="11" type="ORF">BCR32DRAFT_218267</name>
</gene>
<keyword evidence="7 9" id="KW-0326">Glycosidase</keyword>
<dbReference type="GO" id="GO:0045493">
    <property type="term" value="P:xylan catabolic process"/>
    <property type="evidence" value="ECO:0007669"/>
    <property type="project" value="UniProtKB-KW"/>
</dbReference>
<keyword evidence="8 9" id="KW-0624">Polysaccharide degradation</keyword>
<name>A0A1Y1XEZ9_9FUNG</name>
<evidence type="ECO:0000256" key="7">
    <source>
        <dbReference type="ARBA" id="ARBA00023295"/>
    </source>
</evidence>
<dbReference type="AlphaFoldDB" id="A0A1Y1XEZ9"/>
<dbReference type="Pfam" id="PF00331">
    <property type="entry name" value="Glyco_hydro_10"/>
    <property type="match status" value="1"/>
</dbReference>
<comment type="caution">
    <text evidence="11">The sequence shown here is derived from an EMBL/GenBank/DDBJ whole genome shotgun (WGS) entry which is preliminary data.</text>
</comment>
<dbReference type="PRINTS" id="PR00134">
    <property type="entry name" value="GLHYDRLASE10"/>
</dbReference>
<evidence type="ECO:0000256" key="2">
    <source>
        <dbReference type="ARBA" id="ARBA00007495"/>
    </source>
</evidence>